<accession>A0ABV3TEJ8</accession>
<sequence length="170" mass="18366">MKRWILRIVAGLTLAAGILAAQIALLSPDADTTERTGATIPAAWQSMTEGEVVIEAPGGRRQDVLAVRIADETAERAQGMQHLPARVVRDNPIWFVFPEPRRTGWHMRDVRIPLDIVYVDDAGMVIAIERMAPGQTGYGINEPIAAALEVAAGDARRLGIAPGARLSLAR</sequence>
<proteinExistence type="predicted"/>
<dbReference type="InterPro" id="IPR038695">
    <property type="entry name" value="Saro_0823-like_sf"/>
</dbReference>
<dbReference type="Proteomes" id="UP001556709">
    <property type="component" value="Unassembled WGS sequence"/>
</dbReference>
<evidence type="ECO:0000313" key="1">
    <source>
        <dbReference type="EMBL" id="MEX0468800.1"/>
    </source>
</evidence>
<name>A0ABV3TEJ8_9GAMM</name>
<comment type="caution">
    <text evidence="1">The sequence shown here is derived from an EMBL/GenBank/DDBJ whole genome shotgun (WGS) entry which is preliminary data.</text>
</comment>
<keyword evidence="2" id="KW-1185">Reference proteome</keyword>
<dbReference type="PANTHER" id="PTHR37953">
    <property type="entry name" value="UPF0127 PROTEIN MJ1496"/>
    <property type="match status" value="1"/>
</dbReference>
<dbReference type="Gene3D" id="2.60.120.1140">
    <property type="entry name" value="Protein of unknown function DUF192"/>
    <property type="match status" value="1"/>
</dbReference>
<gene>
    <name evidence="1" type="ORF">V6X73_03520</name>
</gene>
<dbReference type="EMBL" id="JBAKFM010000002">
    <property type="protein sequence ID" value="MEX0468800.1"/>
    <property type="molecule type" value="Genomic_DNA"/>
</dbReference>
<reference evidence="1 2" key="1">
    <citation type="submission" date="2024-02" db="EMBL/GenBank/DDBJ databases">
        <title>New especies of Spiribacter isolated from saline water.</title>
        <authorList>
            <person name="Leon M.J."/>
            <person name="De La Haba R."/>
            <person name="Sanchez-Porro C."/>
            <person name="Ventosa A."/>
        </authorList>
    </citation>
    <scope>NUCLEOTIDE SEQUENCE [LARGE SCALE GENOMIC DNA]</scope>
    <source>
        <strain evidence="2">ag22IC6-390</strain>
    </source>
</reference>
<dbReference type="Pfam" id="PF02643">
    <property type="entry name" value="DUF192"/>
    <property type="match status" value="1"/>
</dbReference>
<dbReference type="InterPro" id="IPR003795">
    <property type="entry name" value="DUF192"/>
</dbReference>
<protein>
    <submittedName>
        <fullName evidence="1">DUF192 domain-containing protein</fullName>
    </submittedName>
</protein>
<evidence type="ECO:0000313" key="2">
    <source>
        <dbReference type="Proteomes" id="UP001556709"/>
    </source>
</evidence>
<dbReference type="RefSeq" id="WP_367958986.1">
    <property type="nucleotide sequence ID" value="NZ_JBAKFK010000002.1"/>
</dbReference>
<dbReference type="PANTHER" id="PTHR37953:SF1">
    <property type="entry name" value="UPF0127 PROTEIN MJ1496"/>
    <property type="match status" value="1"/>
</dbReference>
<organism evidence="1 2">
    <name type="scientific">Spiribacter pallidus</name>
    <dbReference type="NCBI Taxonomy" id="1987936"/>
    <lineage>
        <taxon>Bacteria</taxon>
        <taxon>Pseudomonadati</taxon>
        <taxon>Pseudomonadota</taxon>
        <taxon>Gammaproteobacteria</taxon>
        <taxon>Chromatiales</taxon>
        <taxon>Ectothiorhodospiraceae</taxon>
        <taxon>Spiribacter</taxon>
    </lineage>
</organism>